<organism evidence="4 5">
    <name type="scientific">Alteromonas arenosi</name>
    <dbReference type="NCBI Taxonomy" id="3055817"/>
    <lineage>
        <taxon>Bacteria</taxon>
        <taxon>Pseudomonadati</taxon>
        <taxon>Pseudomonadota</taxon>
        <taxon>Gammaproteobacteria</taxon>
        <taxon>Alteromonadales</taxon>
        <taxon>Alteromonadaceae</taxon>
        <taxon>Alteromonas/Salinimonas group</taxon>
        <taxon>Alteromonas</taxon>
    </lineage>
</organism>
<evidence type="ECO:0000256" key="1">
    <source>
        <dbReference type="ARBA" id="ARBA00022676"/>
    </source>
</evidence>
<dbReference type="EMBL" id="JAUCBP010000006">
    <property type="protein sequence ID" value="MDM7860139.1"/>
    <property type="molecule type" value="Genomic_DNA"/>
</dbReference>
<dbReference type="PANTHER" id="PTHR22916:SF51">
    <property type="entry name" value="GLYCOSYLTRANSFERASE EPSH-RELATED"/>
    <property type="match status" value="1"/>
</dbReference>
<evidence type="ECO:0000259" key="3">
    <source>
        <dbReference type="Pfam" id="PF00535"/>
    </source>
</evidence>
<evidence type="ECO:0000313" key="5">
    <source>
        <dbReference type="Proteomes" id="UP001234343"/>
    </source>
</evidence>
<keyword evidence="2 4" id="KW-0808">Transferase</keyword>
<reference evidence="4 5" key="1">
    <citation type="submission" date="2023-06" db="EMBL/GenBank/DDBJ databases">
        <title>Alteromonas sp. ASW11-36 isolated from intertidal sand.</title>
        <authorList>
            <person name="Li Y."/>
        </authorList>
    </citation>
    <scope>NUCLEOTIDE SEQUENCE [LARGE SCALE GENOMIC DNA]</scope>
    <source>
        <strain evidence="4 5">ASW11-36</strain>
    </source>
</reference>
<sequence>MTQPYISIVVPAFNAETSVSATLCSIVNQTAFEQCELIVVNDGSTDSTPELVERTLRDIPNSRLLNQSNKGLGGARNTGVSAATGSYVMFVDSDDQLAPLALQKLLTIIHAEHPDIIEFDYERRAPDGQYIWRMRRSVTGNYARVLRCESDSSACSRVFSLALFKDYGIGFPEHRVYEDLATSYKLYWHANNVQVIKEPLYHYYVAAESLTNVLSDKNIEDMFWMLEQTREWLANQEEAEPQAFKKRLALCALALVKKLDNQYSAAALQRFEKIQQRFMRFGYKFDDFDFFDNIDDQPTLLKLRQCFYSASMSDKVKHDSGGANEAALLRFSKQLNTVIEQLTQLQAEYHRIVLYGNSHFRRLITPLLEDSVICTVDLNYQQWEFVEDPRRLKQLEYDVVLICVLGREQAIRKYLTSEVGISDDKIKQIYLIDTV</sequence>
<dbReference type="Gene3D" id="3.90.550.10">
    <property type="entry name" value="Spore Coat Polysaccharide Biosynthesis Protein SpsA, Chain A"/>
    <property type="match status" value="1"/>
</dbReference>
<feature type="domain" description="Glycosyltransferase 2-like" evidence="3">
    <location>
        <begin position="7"/>
        <end position="161"/>
    </location>
</feature>
<dbReference type="CDD" id="cd00761">
    <property type="entry name" value="Glyco_tranf_GTA_type"/>
    <property type="match status" value="1"/>
</dbReference>
<keyword evidence="5" id="KW-1185">Reference proteome</keyword>
<dbReference type="InterPro" id="IPR029044">
    <property type="entry name" value="Nucleotide-diphossugar_trans"/>
</dbReference>
<dbReference type="RefSeq" id="WP_289364378.1">
    <property type="nucleotide sequence ID" value="NZ_JAUCBP010000006.1"/>
</dbReference>
<proteinExistence type="predicted"/>
<dbReference type="Proteomes" id="UP001234343">
    <property type="component" value="Unassembled WGS sequence"/>
</dbReference>
<name>A0ABT7SVB5_9ALTE</name>
<protein>
    <submittedName>
        <fullName evidence="4">Glycosyltransferase</fullName>
        <ecNumber evidence="4">2.4.-.-</ecNumber>
    </submittedName>
</protein>
<dbReference type="EC" id="2.4.-.-" evidence="4"/>
<dbReference type="SUPFAM" id="SSF53448">
    <property type="entry name" value="Nucleotide-diphospho-sugar transferases"/>
    <property type="match status" value="1"/>
</dbReference>
<evidence type="ECO:0000256" key="2">
    <source>
        <dbReference type="ARBA" id="ARBA00022679"/>
    </source>
</evidence>
<dbReference type="InterPro" id="IPR001173">
    <property type="entry name" value="Glyco_trans_2-like"/>
</dbReference>
<evidence type="ECO:0000313" key="4">
    <source>
        <dbReference type="EMBL" id="MDM7860139.1"/>
    </source>
</evidence>
<accession>A0ABT7SVB5</accession>
<dbReference type="Pfam" id="PF00535">
    <property type="entry name" value="Glycos_transf_2"/>
    <property type="match status" value="1"/>
</dbReference>
<dbReference type="GO" id="GO:0016757">
    <property type="term" value="F:glycosyltransferase activity"/>
    <property type="evidence" value="ECO:0007669"/>
    <property type="project" value="UniProtKB-KW"/>
</dbReference>
<dbReference type="PANTHER" id="PTHR22916">
    <property type="entry name" value="GLYCOSYLTRANSFERASE"/>
    <property type="match status" value="1"/>
</dbReference>
<gene>
    <name evidence="4" type="ORF">QTP81_05985</name>
</gene>
<comment type="caution">
    <text evidence="4">The sequence shown here is derived from an EMBL/GenBank/DDBJ whole genome shotgun (WGS) entry which is preliminary data.</text>
</comment>
<keyword evidence="1 4" id="KW-0328">Glycosyltransferase</keyword>